<dbReference type="InterPro" id="IPR036709">
    <property type="entry name" value="Autotransporte_beta_dom_sf"/>
</dbReference>
<evidence type="ECO:0000313" key="3">
    <source>
        <dbReference type="Proteomes" id="UP000252792"/>
    </source>
</evidence>
<feature type="signal peptide" evidence="1">
    <location>
        <begin position="1"/>
        <end position="21"/>
    </location>
</feature>
<dbReference type="OrthoDB" id="5292716at2"/>
<organism evidence="2 3">
    <name type="scientific">Marinomonas rhizomae</name>
    <dbReference type="NCBI Taxonomy" id="491948"/>
    <lineage>
        <taxon>Bacteria</taxon>
        <taxon>Pseudomonadati</taxon>
        <taxon>Pseudomonadota</taxon>
        <taxon>Gammaproteobacteria</taxon>
        <taxon>Oceanospirillales</taxon>
        <taxon>Oceanospirillaceae</taxon>
        <taxon>Marinomonas</taxon>
    </lineage>
</organism>
<keyword evidence="1" id="KW-0732">Signal</keyword>
<protein>
    <submittedName>
        <fullName evidence="2">Putative salt-induced outer membrane protein YdiY</fullName>
    </submittedName>
</protein>
<evidence type="ECO:0000256" key="1">
    <source>
        <dbReference type="SAM" id="SignalP"/>
    </source>
</evidence>
<evidence type="ECO:0000313" key="2">
    <source>
        <dbReference type="EMBL" id="RBP85721.1"/>
    </source>
</evidence>
<comment type="caution">
    <text evidence="2">The sequence shown here is derived from an EMBL/GenBank/DDBJ whole genome shotgun (WGS) entry which is preliminary data.</text>
</comment>
<dbReference type="Proteomes" id="UP000252792">
    <property type="component" value="Unassembled WGS sequence"/>
</dbReference>
<dbReference type="AlphaFoldDB" id="A0A366JFH3"/>
<dbReference type="SUPFAM" id="SSF103515">
    <property type="entry name" value="Autotransporter"/>
    <property type="match status" value="1"/>
</dbReference>
<feature type="chain" id="PRO_5016944005" evidence="1">
    <location>
        <begin position="22"/>
        <end position="251"/>
    </location>
</feature>
<reference evidence="2 3" key="1">
    <citation type="submission" date="2018-06" db="EMBL/GenBank/DDBJ databases">
        <title>Genomic Encyclopedia of Type Strains, Phase III (KMG-III): the genomes of soil and plant-associated and newly described type strains.</title>
        <authorList>
            <person name="Whitman W."/>
        </authorList>
    </citation>
    <scope>NUCLEOTIDE SEQUENCE [LARGE SCALE GENOMIC DNA]</scope>
    <source>
        <strain evidence="2 3">CECT 7377</strain>
    </source>
</reference>
<accession>A0A366JFH3</accession>
<keyword evidence="3" id="KW-1185">Reference proteome</keyword>
<dbReference type="Pfam" id="PF04338">
    <property type="entry name" value="DUF481"/>
    <property type="match status" value="1"/>
</dbReference>
<name>A0A366JFH3_9GAMM</name>
<gene>
    <name evidence="2" type="ORF">DFP80_101216</name>
</gene>
<proteinExistence type="predicted"/>
<sequence>MESIKRAALAVLACSTSAVYAADTPFTPLEPLSAELELGVISITGNTESTAVKAKATVKQDFMAWKAKYQVDTLYKRGRNEGEVDTKTTAQKVFLSAQSDYKLSSNNTSIFVYGSYTDDRFSGYEYQNTVSVGYSARLFSDDSSFLDYSIGPGYSFSQTDEGEEDETSIVHVELQYEYEISSNATFQQSLSTEAALQDNKNTRSKSETSVSVQLRDNLSMKASYGITHNSQVLDDKKKTDGTTSIIFAYTF</sequence>
<dbReference type="EMBL" id="QNSE01000001">
    <property type="protein sequence ID" value="RBP85721.1"/>
    <property type="molecule type" value="Genomic_DNA"/>
</dbReference>
<dbReference type="InterPro" id="IPR007433">
    <property type="entry name" value="DUF481"/>
</dbReference>
<dbReference type="RefSeq" id="WP_113914960.1">
    <property type="nucleotide sequence ID" value="NZ_QNSE01000001.1"/>
</dbReference>